<dbReference type="Pfam" id="PF08338">
    <property type="entry name" value="DUF1731"/>
    <property type="match status" value="1"/>
</dbReference>
<dbReference type="Proteomes" id="UP000594034">
    <property type="component" value="Chromosome"/>
</dbReference>
<gene>
    <name evidence="4" type="ORF">FE240_02785</name>
</gene>
<dbReference type="PANTHER" id="PTHR11092">
    <property type="entry name" value="SUGAR NUCLEOTIDE EPIMERASE RELATED"/>
    <property type="match status" value="1"/>
</dbReference>
<evidence type="ECO:0000313" key="4">
    <source>
        <dbReference type="EMBL" id="QFI53724.1"/>
    </source>
</evidence>
<dbReference type="InterPro" id="IPR013549">
    <property type="entry name" value="DUF1731"/>
</dbReference>
<dbReference type="Pfam" id="PF01370">
    <property type="entry name" value="Epimerase"/>
    <property type="match status" value="1"/>
</dbReference>
<dbReference type="NCBIfam" id="TIGR01777">
    <property type="entry name" value="yfcH"/>
    <property type="match status" value="1"/>
</dbReference>
<dbReference type="InterPro" id="IPR010099">
    <property type="entry name" value="SDR39U1"/>
</dbReference>
<comment type="similarity">
    <text evidence="1">Belongs to the NAD(P)-dependent epimerase/dehydratase family. SDR39U1 subfamily.</text>
</comment>
<dbReference type="SUPFAM" id="SSF51735">
    <property type="entry name" value="NAD(P)-binding Rossmann-fold domains"/>
    <property type="match status" value="1"/>
</dbReference>
<sequence>MKILITGGTGFIGREVVTRLAQHRLVILTRHPQQAKALLGEEHSFIDNLDRLDNLDGFDAVINLAGEPIADQRWSEARKQLLCDSRWLLTEQLVDLFRLSGQPPRVLINASAVGWYGRQGPEPIDERCQTPHLEFTHQLCQRWEALAMEAQSQHTRVCLLRIGIVLGKEGGALAKMLPAYRLGLGGPMGSGEQMMSWIHRQDLVRAILFLLEHELCHGVYNGTAPQPVSNRAFSKTLAAILHRPHLLSVPAPLLRLVMGEASDLLLTGQTVVPTRLLEAGFHFDYPHLPEALSSLLARQG</sequence>
<reference evidence="4 5" key="1">
    <citation type="submission" date="2019-05" db="EMBL/GenBank/DDBJ databases">
        <title>OXA-830, a novel chromosomally encoded expanded-spectrum class D beta-lactamase in Aeromonas simiae.</title>
        <authorList>
            <person name="Zhou W."/>
            <person name="Chen Q."/>
        </authorList>
    </citation>
    <scope>NUCLEOTIDE SEQUENCE [LARGE SCALE GENOMIC DNA]</scope>
    <source>
        <strain evidence="4 5">A6</strain>
    </source>
</reference>
<keyword evidence="5" id="KW-1185">Reference proteome</keyword>
<dbReference type="EMBL" id="CP040449">
    <property type="protein sequence ID" value="QFI53724.1"/>
    <property type="molecule type" value="Genomic_DNA"/>
</dbReference>
<evidence type="ECO:0000313" key="5">
    <source>
        <dbReference type="Proteomes" id="UP000594034"/>
    </source>
</evidence>
<dbReference type="AlphaFoldDB" id="A0A5J6WTY7"/>
<dbReference type="PANTHER" id="PTHR11092:SF0">
    <property type="entry name" value="EPIMERASE FAMILY PROTEIN SDR39U1"/>
    <property type="match status" value="1"/>
</dbReference>
<protein>
    <submittedName>
        <fullName evidence="4">TIGR01777 family protein</fullName>
    </submittedName>
</protein>
<evidence type="ECO:0000256" key="1">
    <source>
        <dbReference type="ARBA" id="ARBA00009353"/>
    </source>
</evidence>
<name>A0A5J6WTY7_9GAMM</name>
<dbReference type="Gene3D" id="3.40.50.720">
    <property type="entry name" value="NAD(P)-binding Rossmann-like Domain"/>
    <property type="match status" value="1"/>
</dbReference>
<feature type="domain" description="NAD-dependent epimerase/dehydratase" evidence="2">
    <location>
        <begin position="3"/>
        <end position="220"/>
    </location>
</feature>
<evidence type="ECO:0000259" key="3">
    <source>
        <dbReference type="Pfam" id="PF08338"/>
    </source>
</evidence>
<dbReference type="CDD" id="cd05242">
    <property type="entry name" value="SDR_a8"/>
    <property type="match status" value="1"/>
</dbReference>
<dbReference type="KEGG" id="asim:FE240_02785"/>
<accession>A0A5J6WTY7</accession>
<dbReference type="InterPro" id="IPR001509">
    <property type="entry name" value="Epimerase_deHydtase"/>
</dbReference>
<proteinExistence type="inferred from homology"/>
<dbReference type="InterPro" id="IPR036291">
    <property type="entry name" value="NAD(P)-bd_dom_sf"/>
</dbReference>
<evidence type="ECO:0000259" key="2">
    <source>
        <dbReference type="Pfam" id="PF01370"/>
    </source>
</evidence>
<organism evidence="4 5">
    <name type="scientific">Aeromonas simiae</name>
    <dbReference type="NCBI Taxonomy" id="218936"/>
    <lineage>
        <taxon>Bacteria</taxon>
        <taxon>Pseudomonadati</taxon>
        <taxon>Pseudomonadota</taxon>
        <taxon>Gammaproteobacteria</taxon>
        <taxon>Aeromonadales</taxon>
        <taxon>Aeromonadaceae</taxon>
        <taxon>Aeromonas</taxon>
    </lineage>
</organism>
<dbReference type="RefSeq" id="WP_193003297.1">
    <property type="nucleotide sequence ID" value="NZ_CP040449.1"/>
</dbReference>
<feature type="domain" description="DUF1731" evidence="3">
    <location>
        <begin position="249"/>
        <end position="294"/>
    </location>
</feature>